<dbReference type="Gene3D" id="3.40.50.150">
    <property type="entry name" value="Vaccinia Virus protein VP39"/>
    <property type="match status" value="1"/>
</dbReference>
<dbReference type="EMBL" id="FR695874">
    <property type="protein sequence ID" value="CBX30279.1"/>
    <property type="molecule type" value="Genomic_DNA"/>
</dbReference>
<dbReference type="InterPro" id="IPR002941">
    <property type="entry name" value="DNA_methylase_N4/N6"/>
</dbReference>
<keyword evidence="5" id="KW-0949">S-adenosyl-L-methionine</keyword>
<comment type="similarity">
    <text evidence="1">Belongs to the N(4)/N(6)-methyltransferase family.</text>
</comment>
<dbReference type="REBASE" id="35268">
    <property type="entry name" value="M.DspN47ORF30880P"/>
</dbReference>
<dbReference type="EC" id="2.1.1.72" evidence="2"/>
<reference evidence="9" key="1">
    <citation type="journal article" date="2011" name="Environ. Microbiol.">
        <title>Genomic insights into the metabolic potential of the polycyclic aromatic hydrocarbon degrading sulfate-reducing Deltaproteobacterium N47.</title>
        <authorList>
            <person name="Bergmann F."/>
            <person name="Selesi D."/>
            <person name="Weinmaier T."/>
            <person name="Tischler P."/>
            <person name="Rattei T."/>
            <person name="Meckenstock R.U."/>
        </authorList>
    </citation>
    <scope>NUCLEOTIDE SEQUENCE</scope>
</reference>
<evidence type="ECO:0000256" key="1">
    <source>
        <dbReference type="ARBA" id="ARBA00006594"/>
    </source>
</evidence>
<protein>
    <recommendedName>
        <fullName evidence="2">site-specific DNA-methyltransferase (adenine-specific)</fullName>
        <ecNumber evidence="2">2.1.1.72</ecNumber>
    </recommendedName>
</protein>
<evidence type="ECO:0000256" key="3">
    <source>
        <dbReference type="ARBA" id="ARBA00022603"/>
    </source>
</evidence>
<evidence type="ECO:0000256" key="5">
    <source>
        <dbReference type="ARBA" id="ARBA00022691"/>
    </source>
</evidence>
<dbReference type="GO" id="GO:0003677">
    <property type="term" value="F:DNA binding"/>
    <property type="evidence" value="ECO:0007669"/>
    <property type="project" value="InterPro"/>
</dbReference>
<dbReference type="InterPro" id="IPR002052">
    <property type="entry name" value="DNA_methylase_N6_adenine_CS"/>
</dbReference>
<evidence type="ECO:0000313" key="9">
    <source>
        <dbReference type="EMBL" id="CBX30279.1"/>
    </source>
</evidence>
<dbReference type="Pfam" id="PF01555">
    <property type="entry name" value="N6_N4_Mtase"/>
    <property type="match status" value="1"/>
</dbReference>
<dbReference type="GO" id="GO:0032259">
    <property type="term" value="P:methylation"/>
    <property type="evidence" value="ECO:0007669"/>
    <property type="project" value="UniProtKB-KW"/>
</dbReference>
<accession>E1YI10</accession>
<comment type="catalytic activity">
    <reaction evidence="6">
        <text>a 2'-deoxyadenosine in DNA + S-adenosyl-L-methionine = an N(6)-methyl-2'-deoxyadenosine in DNA + S-adenosyl-L-homocysteine + H(+)</text>
        <dbReference type="Rhea" id="RHEA:15197"/>
        <dbReference type="Rhea" id="RHEA-COMP:12418"/>
        <dbReference type="Rhea" id="RHEA-COMP:12419"/>
        <dbReference type="ChEBI" id="CHEBI:15378"/>
        <dbReference type="ChEBI" id="CHEBI:57856"/>
        <dbReference type="ChEBI" id="CHEBI:59789"/>
        <dbReference type="ChEBI" id="CHEBI:90615"/>
        <dbReference type="ChEBI" id="CHEBI:90616"/>
        <dbReference type="EC" id="2.1.1.72"/>
    </reaction>
</comment>
<dbReference type="GO" id="GO:0009007">
    <property type="term" value="F:site-specific DNA-methyltransferase (adenine-specific) activity"/>
    <property type="evidence" value="ECO:0007669"/>
    <property type="project" value="UniProtKB-EC"/>
</dbReference>
<dbReference type="PIRSF" id="PIRSF015855">
    <property type="entry name" value="TypeIII_Mtase_mKpnI"/>
    <property type="match status" value="1"/>
</dbReference>
<dbReference type="AlphaFoldDB" id="E1YI10"/>
<gene>
    <name evidence="9" type="ORF">N47_D30880</name>
</gene>
<dbReference type="SUPFAM" id="SSF53335">
    <property type="entry name" value="S-adenosyl-L-methionine-dependent methyltransferases"/>
    <property type="match status" value="1"/>
</dbReference>
<dbReference type="InterPro" id="IPR002295">
    <property type="entry name" value="N4/N6-MTase_EcoPI_Mod-like"/>
</dbReference>
<keyword evidence="4" id="KW-0808">Transferase</keyword>
<evidence type="ECO:0000256" key="2">
    <source>
        <dbReference type="ARBA" id="ARBA00011900"/>
    </source>
</evidence>
<dbReference type="PROSITE" id="PS00092">
    <property type="entry name" value="N6_MTASE"/>
    <property type="match status" value="1"/>
</dbReference>
<dbReference type="GO" id="GO:0008170">
    <property type="term" value="F:N-methyltransferase activity"/>
    <property type="evidence" value="ECO:0007669"/>
    <property type="project" value="InterPro"/>
</dbReference>
<evidence type="ECO:0000256" key="4">
    <source>
        <dbReference type="ARBA" id="ARBA00022679"/>
    </source>
</evidence>
<keyword evidence="3" id="KW-0489">Methyltransferase</keyword>
<evidence type="ECO:0000259" key="8">
    <source>
        <dbReference type="Pfam" id="PF12564"/>
    </source>
</evidence>
<dbReference type="InterPro" id="IPR029063">
    <property type="entry name" value="SAM-dependent_MTases_sf"/>
</dbReference>
<organism evidence="9">
    <name type="scientific">uncultured Desulfobacterium sp</name>
    <dbReference type="NCBI Taxonomy" id="201089"/>
    <lineage>
        <taxon>Bacteria</taxon>
        <taxon>Pseudomonadati</taxon>
        <taxon>Thermodesulfobacteriota</taxon>
        <taxon>Desulfobacteria</taxon>
        <taxon>Desulfobacterales</taxon>
        <taxon>Desulfobacteriaceae</taxon>
        <taxon>Desulfobacterium</taxon>
        <taxon>environmental samples</taxon>
    </lineage>
</organism>
<proteinExistence type="inferred from homology"/>
<name>E1YI10_9BACT</name>
<feature type="domain" description="Type III restriction/modification enzyme methylation subunit" evidence="8">
    <location>
        <begin position="39"/>
        <end position="94"/>
    </location>
</feature>
<dbReference type="InterPro" id="IPR022221">
    <property type="entry name" value="TypeIII_RM_meth"/>
</dbReference>
<sequence>MAKNFNDKLIELLRSDSRFVDDEDELVKAAVIDRAWKIDRDLVKLLLGKPEIKDKFFDEIEGHWIFNINTFIEYIADKNFLANSYTRFRNKIGLNIDGKFLRERGEVSLVWPYKDCVLEGGQTKEEEKRKEIFFNEILAQDEIDRLFDTKVLANWKRYTVEGEQKVTEIKRDENGTIRENLIIKGNNLLALHTLKKQFRGKVKLIYIDPPFNTERDSFTYNDSFSHSTWLTFMRNRLLAAHEFLTKDGNIIVHIDNNESHYLKILLDEIFGRTNFVNEIIWHKGREGGSSRSHSASSSMPTEYQNIFVYAKEKSIRYWSLPLGPYKKSTIGGIDKDEKGWFYTRGRMSRTPAEWELAEKAGLKTYVSDRIDLEKSEVIKLITASDAKYVALGDVWGNDFIKNTKEADYDTSKPEGLLKIIIEAATQPKDIVLDFFLGSGTTAAVTIKLNRQCIGIEQLSGGMNILLPRLKEVIGKKIKKDGKIFEEIECDQGGISKSVNWQGGGDFIYCELMKYNEDFIDKIQAAASSEELVDLWKDIAENSFLNWYVNPEMPEEAVNDFIKIGKSENGLDKQKKLLAELLNKNQLYVNLSEIDDADFGVSKEDKKLNRSFYGECL</sequence>
<feature type="domain" description="DNA methylase N-4/N-6" evidence="7">
    <location>
        <begin position="202"/>
        <end position="457"/>
    </location>
</feature>
<evidence type="ECO:0000256" key="6">
    <source>
        <dbReference type="ARBA" id="ARBA00047942"/>
    </source>
</evidence>
<evidence type="ECO:0000259" key="7">
    <source>
        <dbReference type="Pfam" id="PF01555"/>
    </source>
</evidence>
<dbReference type="PRINTS" id="PR00506">
    <property type="entry name" value="D21N6MTFRASE"/>
</dbReference>
<dbReference type="Pfam" id="PF12564">
    <property type="entry name" value="TypeIII_RM_meth"/>
    <property type="match status" value="1"/>
</dbReference>